<evidence type="ECO:0000256" key="3">
    <source>
        <dbReference type="SAM" id="SignalP"/>
    </source>
</evidence>
<sequence>MATALRLMGSSYVLQFFGCSLIFCAFAHADSSCEPYLTATSLIEAASRQELTLATFPEAHRNVPNLTYVQTSLVTFGSAPPPRAASNVGQSDVLVCAANQGYSLAGLQSQLVQTINGLLYGNPTGSGLGVVSDESTCLERINGQQAFAAESEENSDAMATQQLPPPVYLYAHTYNTRNRSLTVRVSRPSGETGAGDLVLQTVLRGEPDTNVYEFGEDGTLLGPGDLAPGWISHAAASPPCVVTATVDVSDLVNRRAASLSTDDASGDAASGDAASGIGAPIARRDSFYTIVTMATGGADALPPYCYGTQCIYTFRRQIAGGYIVYVDLAQSKQVLDDEGRDLLGIRFRLNFPTQSEFELLNNSFNPNADLLSSSMRVGLVDAQWRDFTLRQLNLAAGRTASFTVPLTVEESRSCPRCPNGVRYEFDNQTVLSECGTCPTYAYAIVWRRNDPSASSNSPCLGEDESSGPPSCVQQLPVLLLTIEPDTHSRIELLFISIMIALTVLAGCCCLVCTFDALFIPLKPQTCTRPWPALKSLCALLGRACCCCCPRIACGALCASIWSRTRWFVNMLWWSSGSAPPGPFPLQLVVAFVLWWPFMLTFPANIEELVEAFVVFFRFFIGSDPLFLSTQEAVRIFVICIIVNGILVMAAAWHISWFARQIALGQPPPASLFQWARLPTNKAPKLCCNRIYMRAKSRLAGVSRQERRISTILLSKSCYILGEIAQGVLDLVVYLPQMLLLFLTTTLLGVCLALFVASFPVEALADAISGIVNATNAQIIWSEIKGAIPSSDDNVTAALESLYVRFPQPQPCLPFDVSNSVDRWSFAQRVFIPLGSSLIAYGFERRVSTETEARTLRDVVDDAADALSDSISAPPEYTQRCAENLFYYLVQLDVVRLFLYDATNAGIGAVSEVATDATEAVEEFAFGLFSSSKAFSDSLYDLADSTKGLILPAVLAVIAIGLTVNVWTRSYGFLKGLHHLPEHCTEAVFLNVEWLYADSPDSSTSQDVPTAEGKSELSQKL</sequence>
<proteinExistence type="predicted"/>
<evidence type="ECO:0000256" key="1">
    <source>
        <dbReference type="SAM" id="MobiDB-lite"/>
    </source>
</evidence>
<feature type="chain" id="PRO_5030638809" evidence="3">
    <location>
        <begin position="30"/>
        <end position="1020"/>
    </location>
</feature>
<accession>A0A7S4B2I0</accession>
<keyword evidence="2" id="KW-0472">Membrane</keyword>
<name>A0A7S4B2I0_CHRCT</name>
<keyword evidence="2" id="KW-0812">Transmembrane</keyword>
<feature type="signal peptide" evidence="3">
    <location>
        <begin position="1"/>
        <end position="29"/>
    </location>
</feature>
<feature type="transmembrane region" description="Helical" evidence="2">
    <location>
        <begin position="948"/>
        <end position="967"/>
    </location>
</feature>
<reference evidence="4" key="1">
    <citation type="submission" date="2021-01" db="EMBL/GenBank/DDBJ databases">
        <authorList>
            <person name="Corre E."/>
            <person name="Pelletier E."/>
            <person name="Niang G."/>
            <person name="Scheremetjew M."/>
            <person name="Finn R."/>
            <person name="Kale V."/>
            <person name="Holt S."/>
            <person name="Cochrane G."/>
            <person name="Meng A."/>
            <person name="Brown T."/>
            <person name="Cohen L."/>
        </authorList>
    </citation>
    <scope>NUCLEOTIDE SEQUENCE</scope>
    <source>
        <strain evidence="4">CCMP645</strain>
    </source>
</reference>
<keyword evidence="2" id="KW-1133">Transmembrane helix</keyword>
<evidence type="ECO:0000256" key="2">
    <source>
        <dbReference type="SAM" id="Phobius"/>
    </source>
</evidence>
<keyword evidence="3" id="KW-0732">Signal</keyword>
<feature type="region of interest" description="Disordered" evidence="1">
    <location>
        <begin position="999"/>
        <end position="1020"/>
    </location>
</feature>
<evidence type="ECO:0000313" key="4">
    <source>
        <dbReference type="EMBL" id="CAE0751730.1"/>
    </source>
</evidence>
<gene>
    <name evidence="4" type="ORF">PCAR00345_LOCUS4315</name>
</gene>
<feature type="transmembrane region" description="Helical" evidence="2">
    <location>
        <begin position="581"/>
        <end position="601"/>
    </location>
</feature>
<feature type="transmembrane region" description="Helical" evidence="2">
    <location>
        <begin position="738"/>
        <end position="758"/>
    </location>
</feature>
<feature type="transmembrane region" description="Helical" evidence="2">
    <location>
        <begin position="633"/>
        <end position="654"/>
    </location>
</feature>
<dbReference type="AlphaFoldDB" id="A0A7S4B2I0"/>
<dbReference type="EMBL" id="HBIZ01007528">
    <property type="protein sequence ID" value="CAE0751730.1"/>
    <property type="molecule type" value="Transcribed_RNA"/>
</dbReference>
<feature type="transmembrane region" description="Helical" evidence="2">
    <location>
        <begin position="492"/>
        <end position="518"/>
    </location>
</feature>
<organism evidence="4">
    <name type="scientific">Chrysotila carterae</name>
    <name type="common">Marine alga</name>
    <name type="synonym">Syracosphaera carterae</name>
    <dbReference type="NCBI Taxonomy" id="13221"/>
    <lineage>
        <taxon>Eukaryota</taxon>
        <taxon>Haptista</taxon>
        <taxon>Haptophyta</taxon>
        <taxon>Prymnesiophyceae</taxon>
        <taxon>Isochrysidales</taxon>
        <taxon>Isochrysidaceae</taxon>
        <taxon>Chrysotila</taxon>
    </lineage>
</organism>
<protein>
    <submittedName>
        <fullName evidence="4">Uncharacterized protein</fullName>
    </submittedName>
</protein>